<gene>
    <name evidence="2" type="ordered locus">Amet_2142</name>
</gene>
<protein>
    <submittedName>
        <fullName evidence="2">ADP-ribosylglycohydrolase</fullName>
    </submittedName>
</protein>
<dbReference type="EMBL" id="CP000724">
    <property type="protein sequence ID" value="ABR48301.1"/>
    <property type="molecule type" value="Genomic_DNA"/>
</dbReference>
<name>A6TQ33_ALKMQ</name>
<keyword evidence="1" id="KW-0479">Metal-binding</keyword>
<feature type="binding site" evidence="1">
    <location>
        <position position="21"/>
    </location>
    <ligand>
        <name>Mg(2+)</name>
        <dbReference type="ChEBI" id="CHEBI:18420"/>
        <label>1</label>
    </ligand>
</feature>
<accession>A6TQ33</accession>
<feature type="binding site" evidence="1">
    <location>
        <position position="18"/>
    </location>
    <ligand>
        <name>Mg(2+)</name>
        <dbReference type="ChEBI" id="CHEBI:18420"/>
        <label>1</label>
    </ligand>
</feature>
<keyword evidence="2" id="KW-0378">Hydrolase</keyword>
<dbReference type="eggNOG" id="COG1397">
    <property type="taxonomic scope" value="Bacteria"/>
</dbReference>
<dbReference type="SUPFAM" id="SSF101478">
    <property type="entry name" value="ADP-ribosylglycohydrolase"/>
    <property type="match status" value="1"/>
</dbReference>
<proteinExistence type="predicted"/>
<evidence type="ECO:0000313" key="3">
    <source>
        <dbReference type="Proteomes" id="UP000001572"/>
    </source>
</evidence>
<dbReference type="GO" id="GO:0016787">
    <property type="term" value="F:hydrolase activity"/>
    <property type="evidence" value="ECO:0007669"/>
    <property type="project" value="UniProtKB-KW"/>
</dbReference>
<dbReference type="Gene3D" id="1.10.4080.10">
    <property type="entry name" value="ADP-ribosylation/Crystallin J1"/>
    <property type="match status" value="1"/>
</dbReference>
<evidence type="ECO:0000313" key="2">
    <source>
        <dbReference type="EMBL" id="ABR48301.1"/>
    </source>
</evidence>
<dbReference type="KEGG" id="amt:Amet_2142"/>
<dbReference type="InterPro" id="IPR005502">
    <property type="entry name" value="Ribosyl_crysJ1"/>
</dbReference>
<dbReference type="STRING" id="293826.Amet_2142"/>
<reference evidence="3" key="1">
    <citation type="journal article" date="2016" name="Genome Announc.">
        <title>Complete genome sequence of Alkaliphilus metalliredigens strain QYMF, an alkaliphilic and metal-reducing bacterium isolated from borax-contaminated leachate ponds.</title>
        <authorList>
            <person name="Hwang C."/>
            <person name="Copeland A."/>
            <person name="Lucas S."/>
            <person name="Lapidus A."/>
            <person name="Barry K."/>
            <person name="Detter J.C."/>
            <person name="Glavina Del Rio T."/>
            <person name="Hammon N."/>
            <person name="Israni S."/>
            <person name="Dalin E."/>
            <person name="Tice H."/>
            <person name="Pitluck S."/>
            <person name="Chertkov O."/>
            <person name="Brettin T."/>
            <person name="Bruce D."/>
            <person name="Han C."/>
            <person name="Schmutz J."/>
            <person name="Larimer F."/>
            <person name="Land M.L."/>
            <person name="Hauser L."/>
            <person name="Kyrpides N."/>
            <person name="Mikhailova N."/>
            <person name="Ye Q."/>
            <person name="Zhou J."/>
            <person name="Richardson P."/>
            <person name="Fields M.W."/>
        </authorList>
    </citation>
    <scope>NUCLEOTIDE SEQUENCE [LARGE SCALE GENOMIC DNA]</scope>
    <source>
        <strain evidence="3">QYMF</strain>
    </source>
</reference>
<organism evidence="2 3">
    <name type="scientific">Alkaliphilus metalliredigens (strain QYMF)</name>
    <dbReference type="NCBI Taxonomy" id="293826"/>
    <lineage>
        <taxon>Bacteria</taxon>
        <taxon>Bacillati</taxon>
        <taxon>Bacillota</taxon>
        <taxon>Clostridia</taxon>
        <taxon>Peptostreptococcales</taxon>
        <taxon>Natronincolaceae</taxon>
        <taxon>Alkaliphilus</taxon>
    </lineage>
</organism>
<dbReference type="Proteomes" id="UP000001572">
    <property type="component" value="Chromosome"/>
</dbReference>
<comment type="cofactor">
    <cofactor evidence="1">
        <name>Mg(2+)</name>
        <dbReference type="ChEBI" id="CHEBI:18420"/>
    </cofactor>
    <text evidence="1">Binds 2 magnesium ions per subunit.</text>
</comment>
<feature type="binding site" evidence="1">
    <location>
        <position position="20"/>
    </location>
    <ligand>
        <name>Mg(2+)</name>
        <dbReference type="ChEBI" id="CHEBI:18420"/>
        <label>1</label>
    </ligand>
</feature>
<dbReference type="GO" id="GO:0046872">
    <property type="term" value="F:metal ion binding"/>
    <property type="evidence" value="ECO:0007669"/>
    <property type="project" value="UniProtKB-KW"/>
</dbReference>
<keyword evidence="1" id="KW-0460">Magnesium</keyword>
<dbReference type="AlphaFoldDB" id="A6TQ33"/>
<dbReference type="HOGENOM" id="CLU_3021633_0_0_9"/>
<sequence length="55" mass="6297">MINDFKKAVITAVNKNRDRDSTGAITGNILGAYLRITEITQEWIEKVEMKDENNQ</sequence>
<dbReference type="InterPro" id="IPR036705">
    <property type="entry name" value="Ribosyl_crysJ1_sf"/>
</dbReference>
<dbReference type="Pfam" id="PF03747">
    <property type="entry name" value="ADP_ribosyl_GH"/>
    <property type="match status" value="1"/>
</dbReference>
<evidence type="ECO:0000256" key="1">
    <source>
        <dbReference type="PIRSR" id="PIRSR605502-1"/>
    </source>
</evidence>
<keyword evidence="3" id="KW-1185">Reference proteome</keyword>